<feature type="transmembrane region" description="Helical" evidence="1">
    <location>
        <begin position="158"/>
        <end position="180"/>
    </location>
</feature>
<comment type="caution">
    <text evidence="2">The sequence shown here is derived from an EMBL/GenBank/DDBJ whole genome shotgun (WGS) entry which is preliminary data.</text>
</comment>
<keyword evidence="3" id="KW-1185">Reference proteome</keyword>
<proteinExistence type="predicted"/>
<evidence type="ECO:0000313" key="2">
    <source>
        <dbReference type="EMBL" id="MQM06898.1"/>
    </source>
</evidence>
<dbReference type="EMBL" id="NMUH01003735">
    <property type="protein sequence ID" value="MQM06898.1"/>
    <property type="molecule type" value="Genomic_DNA"/>
</dbReference>
<reference evidence="2" key="1">
    <citation type="submission" date="2017-07" db="EMBL/GenBank/DDBJ databases">
        <title>Taro Niue Genome Assembly and Annotation.</title>
        <authorList>
            <person name="Atibalentja N."/>
            <person name="Keating K."/>
            <person name="Fields C.J."/>
        </authorList>
    </citation>
    <scope>NUCLEOTIDE SEQUENCE</scope>
    <source>
        <strain evidence="2">Niue_2</strain>
        <tissue evidence="2">Leaf</tissue>
    </source>
</reference>
<evidence type="ECO:0000313" key="3">
    <source>
        <dbReference type="Proteomes" id="UP000652761"/>
    </source>
</evidence>
<gene>
    <name evidence="2" type="ORF">Taro_039730</name>
</gene>
<feature type="transmembrane region" description="Helical" evidence="1">
    <location>
        <begin position="259"/>
        <end position="285"/>
    </location>
</feature>
<dbReference type="AlphaFoldDB" id="A0A843WJR2"/>
<name>A0A843WJR2_COLES</name>
<feature type="transmembrane region" description="Helical" evidence="1">
    <location>
        <begin position="192"/>
        <end position="217"/>
    </location>
</feature>
<feature type="transmembrane region" description="Helical" evidence="1">
    <location>
        <begin position="229"/>
        <end position="247"/>
    </location>
</feature>
<keyword evidence="1" id="KW-0812">Transmembrane</keyword>
<evidence type="ECO:0008006" key="4">
    <source>
        <dbReference type="Google" id="ProtNLM"/>
    </source>
</evidence>
<sequence>MRTSGSLVGVREVESLQLVSERESLEIACGFPTRFMCVLREGCNCCYVACVVSVAAWCVRTVMARLAVDSLAVVFPVWRIVVGKSRCGAPGRLRHIWCSARSVLLLRLSRCSVCRVASLVELYDTCLWLLSAWCWLVVSSSEVLLEFFSVGSGGSEGFFQDYSMLVSAVAMLPQGLRYVIDLAGAFWLVSQNCALVVLVEVLPGPACVVSTVLLAAVFSLKRALPDDGLVSVVGVWLAVLLMEVSILRCGFASHSRCSVFCVLFGADVVVALSKLSAFRVLLLWVSSGESPLVGPVLPRAVDAVVCAAP</sequence>
<keyword evidence="1" id="KW-1133">Transmembrane helix</keyword>
<organism evidence="2 3">
    <name type="scientific">Colocasia esculenta</name>
    <name type="common">Wild taro</name>
    <name type="synonym">Arum esculentum</name>
    <dbReference type="NCBI Taxonomy" id="4460"/>
    <lineage>
        <taxon>Eukaryota</taxon>
        <taxon>Viridiplantae</taxon>
        <taxon>Streptophyta</taxon>
        <taxon>Embryophyta</taxon>
        <taxon>Tracheophyta</taxon>
        <taxon>Spermatophyta</taxon>
        <taxon>Magnoliopsida</taxon>
        <taxon>Liliopsida</taxon>
        <taxon>Araceae</taxon>
        <taxon>Aroideae</taxon>
        <taxon>Colocasieae</taxon>
        <taxon>Colocasia</taxon>
    </lineage>
</organism>
<keyword evidence="1" id="KW-0472">Membrane</keyword>
<dbReference type="Proteomes" id="UP000652761">
    <property type="component" value="Unassembled WGS sequence"/>
</dbReference>
<protein>
    <recommendedName>
        <fullName evidence="4">Transmembrane protein</fullName>
    </recommendedName>
</protein>
<accession>A0A843WJR2</accession>
<evidence type="ECO:0000256" key="1">
    <source>
        <dbReference type="SAM" id="Phobius"/>
    </source>
</evidence>